<reference evidence="2" key="1">
    <citation type="journal article" date="2022" name="bioRxiv">
        <title>Sequencing and chromosome-scale assembly of the giantPleurodeles waltlgenome.</title>
        <authorList>
            <person name="Brown T."/>
            <person name="Elewa A."/>
            <person name="Iarovenko S."/>
            <person name="Subramanian E."/>
            <person name="Araus A.J."/>
            <person name="Petzold A."/>
            <person name="Susuki M."/>
            <person name="Suzuki K.-i.T."/>
            <person name="Hayashi T."/>
            <person name="Toyoda A."/>
            <person name="Oliveira C."/>
            <person name="Osipova E."/>
            <person name="Leigh N.D."/>
            <person name="Simon A."/>
            <person name="Yun M.H."/>
        </authorList>
    </citation>
    <scope>NUCLEOTIDE SEQUENCE</scope>
    <source>
        <strain evidence="2">20211129_DDA</strain>
        <tissue evidence="2">Liver</tissue>
    </source>
</reference>
<dbReference type="EMBL" id="JANPWB010000013">
    <property type="protein sequence ID" value="KAJ1108477.1"/>
    <property type="molecule type" value="Genomic_DNA"/>
</dbReference>
<gene>
    <name evidence="2" type="ORF">NDU88_005853</name>
</gene>
<comment type="caution">
    <text evidence="2">The sequence shown here is derived from an EMBL/GenBank/DDBJ whole genome shotgun (WGS) entry which is preliminary data.</text>
</comment>
<feature type="region of interest" description="Disordered" evidence="1">
    <location>
        <begin position="1"/>
        <end position="72"/>
    </location>
</feature>
<accession>A0AAV7MXX7</accession>
<organism evidence="2 3">
    <name type="scientific">Pleurodeles waltl</name>
    <name type="common">Iberian ribbed newt</name>
    <dbReference type="NCBI Taxonomy" id="8319"/>
    <lineage>
        <taxon>Eukaryota</taxon>
        <taxon>Metazoa</taxon>
        <taxon>Chordata</taxon>
        <taxon>Craniata</taxon>
        <taxon>Vertebrata</taxon>
        <taxon>Euteleostomi</taxon>
        <taxon>Amphibia</taxon>
        <taxon>Batrachia</taxon>
        <taxon>Caudata</taxon>
        <taxon>Salamandroidea</taxon>
        <taxon>Salamandridae</taxon>
        <taxon>Pleurodelinae</taxon>
        <taxon>Pleurodeles</taxon>
    </lineage>
</organism>
<protein>
    <submittedName>
        <fullName evidence="2">Uncharacterized protein</fullName>
    </submittedName>
</protein>
<dbReference type="Proteomes" id="UP001066276">
    <property type="component" value="Chromosome 9"/>
</dbReference>
<evidence type="ECO:0000313" key="2">
    <source>
        <dbReference type="EMBL" id="KAJ1108477.1"/>
    </source>
</evidence>
<evidence type="ECO:0000256" key="1">
    <source>
        <dbReference type="SAM" id="MobiDB-lite"/>
    </source>
</evidence>
<name>A0AAV7MXX7_PLEWA</name>
<proteinExistence type="predicted"/>
<keyword evidence="3" id="KW-1185">Reference proteome</keyword>
<dbReference type="AlphaFoldDB" id="A0AAV7MXX7"/>
<evidence type="ECO:0000313" key="3">
    <source>
        <dbReference type="Proteomes" id="UP001066276"/>
    </source>
</evidence>
<sequence length="72" mass="7546">MSVSEGAAPHAEARTPVDWGGQRGVDPRGGIPVPGPPPPSYPEAAGVEVRGGWAERERRPAGRLRRGLPSLN</sequence>